<proteinExistence type="predicted"/>
<dbReference type="OrthoDB" id="6132182at2759"/>
<dbReference type="AlphaFoldDB" id="A0A9P9J361"/>
<keyword evidence="2" id="KW-1185">Reference proteome</keyword>
<feature type="non-terminal residue" evidence="1">
    <location>
        <position position="1"/>
    </location>
</feature>
<evidence type="ECO:0000313" key="1">
    <source>
        <dbReference type="EMBL" id="KAH7139609.1"/>
    </source>
</evidence>
<name>A0A9P9J361_9HYPO</name>
<accession>A0A9P9J361</accession>
<comment type="caution">
    <text evidence="1">The sequence shown here is derived from an EMBL/GenBank/DDBJ whole genome shotgun (WGS) entry which is preliminary data.</text>
</comment>
<gene>
    <name evidence="1" type="ORF">B0J13DRAFT_447504</name>
</gene>
<dbReference type="EMBL" id="JAGMUU010000014">
    <property type="protein sequence ID" value="KAH7139609.1"/>
    <property type="molecule type" value="Genomic_DNA"/>
</dbReference>
<reference evidence="1" key="1">
    <citation type="journal article" date="2021" name="Nat. Commun.">
        <title>Genetic determinants of endophytism in the Arabidopsis root mycobiome.</title>
        <authorList>
            <person name="Mesny F."/>
            <person name="Miyauchi S."/>
            <person name="Thiergart T."/>
            <person name="Pickel B."/>
            <person name="Atanasova L."/>
            <person name="Karlsson M."/>
            <person name="Huettel B."/>
            <person name="Barry K.W."/>
            <person name="Haridas S."/>
            <person name="Chen C."/>
            <person name="Bauer D."/>
            <person name="Andreopoulos W."/>
            <person name="Pangilinan J."/>
            <person name="LaButti K."/>
            <person name="Riley R."/>
            <person name="Lipzen A."/>
            <person name="Clum A."/>
            <person name="Drula E."/>
            <person name="Henrissat B."/>
            <person name="Kohler A."/>
            <person name="Grigoriev I.V."/>
            <person name="Martin F.M."/>
            <person name="Hacquard S."/>
        </authorList>
    </citation>
    <scope>NUCLEOTIDE SEQUENCE</scope>
    <source>
        <strain evidence="1">MPI-CAGE-AT-0021</strain>
    </source>
</reference>
<organism evidence="1 2">
    <name type="scientific">Dactylonectria estremocensis</name>
    <dbReference type="NCBI Taxonomy" id="1079267"/>
    <lineage>
        <taxon>Eukaryota</taxon>
        <taxon>Fungi</taxon>
        <taxon>Dikarya</taxon>
        <taxon>Ascomycota</taxon>
        <taxon>Pezizomycotina</taxon>
        <taxon>Sordariomycetes</taxon>
        <taxon>Hypocreomycetidae</taxon>
        <taxon>Hypocreales</taxon>
        <taxon>Nectriaceae</taxon>
        <taxon>Dactylonectria</taxon>
    </lineage>
</organism>
<protein>
    <submittedName>
        <fullName evidence="1">Uncharacterized protein</fullName>
    </submittedName>
</protein>
<evidence type="ECO:0000313" key="2">
    <source>
        <dbReference type="Proteomes" id="UP000717696"/>
    </source>
</evidence>
<sequence length="648" mass="72650">MSVPAATKTLFWRRFGRQGVPDTDLVANEEFRTKNFIDFFGTWLQKDSNALSSSFDELITTFRDGSFVRFPDVHTVGPDDSFDPNVRLIAIIFTDSTNPTNPTAFRLKNSTQPISGNAGNDWTLCVVGDSNLTEKSRTVSFLQVASWDGELFRFYQNHVVSSTTQAWTYFGNSWDAFGPNAYLGPFNGHVNGACIMKELRDPWIHWFGGNGNSLFIECLPPHTKAAFQQAPYLSTSDAGGLLGNARQNPGELEKMITTGVSNWFRTRVRKDFFTEESSWATLDVKPRNIPRWAAHLFLTTTINLVGAQATGLQPFGDDQVWLIPDDHFFASEFIKGVDWMSSDDSPSLRAQFRESDYNVAVSTLGLSMLREVGDFQQGDIRLPASVLAEGQTSNHRIFRPVLLNSEGQVPFNILQMSFEDAQGIRNMQSLRSKIGLFPANVLNAVLMVDFWNPIYSWRRGILMTYIPNEATLDVEKKAFDIGEEFVKRVRESPWAKIPGSPEQAFLELLDKAETQHQASVQVYFTGVESRLNSKTAEVRVAAVTDYLKLAESRRRIYRPLPLDEFGLTLPYALNLPITAPHFEMRADGTIGEMDARGVKFLNDWTHSLASRDPIILPNPAARSLTTARVLATELPKAANLAIPCQRST</sequence>
<dbReference type="Proteomes" id="UP000717696">
    <property type="component" value="Unassembled WGS sequence"/>
</dbReference>